<accession>A0A4Y2BIR7</accession>
<gene>
    <name evidence="1" type="ORF">AVEN_91508_1</name>
</gene>
<organism evidence="1 2">
    <name type="scientific">Araneus ventricosus</name>
    <name type="common">Orbweaver spider</name>
    <name type="synonym">Epeira ventricosa</name>
    <dbReference type="NCBI Taxonomy" id="182803"/>
    <lineage>
        <taxon>Eukaryota</taxon>
        <taxon>Metazoa</taxon>
        <taxon>Ecdysozoa</taxon>
        <taxon>Arthropoda</taxon>
        <taxon>Chelicerata</taxon>
        <taxon>Arachnida</taxon>
        <taxon>Araneae</taxon>
        <taxon>Araneomorphae</taxon>
        <taxon>Entelegynae</taxon>
        <taxon>Araneoidea</taxon>
        <taxon>Araneidae</taxon>
        <taxon>Araneus</taxon>
    </lineage>
</organism>
<keyword evidence="2" id="KW-1185">Reference proteome</keyword>
<dbReference type="Proteomes" id="UP000499080">
    <property type="component" value="Unassembled WGS sequence"/>
</dbReference>
<evidence type="ECO:0000313" key="1">
    <source>
        <dbReference type="EMBL" id="GBL92162.1"/>
    </source>
</evidence>
<sequence>MTRTTIGLTPPRQTCAPHQWEDVCPPTYDLACNRYTYTADLQWNRVSNLEPLGTEAETLPLGHCSSVGFKIACLSGTDIKLI</sequence>
<protein>
    <submittedName>
        <fullName evidence="1">Uncharacterized protein</fullName>
    </submittedName>
</protein>
<dbReference type="EMBL" id="BGPR01000084">
    <property type="protein sequence ID" value="GBL92162.1"/>
    <property type="molecule type" value="Genomic_DNA"/>
</dbReference>
<evidence type="ECO:0000313" key="2">
    <source>
        <dbReference type="Proteomes" id="UP000499080"/>
    </source>
</evidence>
<comment type="caution">
    <text evidence="1">The sequence shown here is derived from an EMBL/GenBank/DDBJ whole genome shotgun (WGS) entry which is preliminary data.</text>
</comment>
<reference evidence="1 2" key="1">
    <citation type="journal article" date="2019" name="Sci. Rep.">
        <title>Orb-weaving spider Araneus ventricosus genome elucidates the spidroin gene catalogue.</title>
        <authorList>
            <person name="Kono N."/>
            <person name="Nakamura H."/>
            <person name="Ohtoshi R."/>
            <person name="Moran D.A.P."/>
            <person name="Shinohara A."/>
            <person name="Yoshida Y."/>
            <person name="Fujiwara M."/>
            <person name="Mori M."/>
            <person name="Tomita M."/>
            <person name="Arakawa K."/>
        </authorList>
    </citation>
    <scope>NUCLEOTIDE SEQUENCE [LARGE SCALE GENOMIC DNA]</scope>
</reference>
<proteinExistence type="predicted"/>
<dbReference type="AlphaFoldDB" id="A0A4Y2BIR7"/>
<name>A0A4Y2BIR7_ARAVE</name>